<dbReference type="PROSITE" id="PS00463">
    <property type="entry name" value="ZN2_CY6_FUNGAL_1"/>
    <property type="match status" value="1"/>
</dbReference>
<accession>A0A9P4P8P8</accession>
<dbReference type="InterPro" id="IPR036864">
    <property type="entry name" value="Zn2-C6_fun-type_DNA-bd_sf"/>
</dbReference>
<dbReference type="SMART" id="SM00906">
    <property type="entry name" value="Fungal_trans"/>
    <property type="match status" value="1"/>
</dbReference>
<dbReference type="AlphaFoldDB" id="A0A9P4P8P8"/>
<feature type="compositionally biased region" description="Basic and acidic residues" evidence="4">
    <location>
        <begin position="52"/>
        <end position="67"/>
    </location>
</feature>
<dbReference type="CDD" id="cd12148">
    <property type="entry name" value="fungal_TF_MHR"/>
    <property type="match status" value="1"/>
</dbReference>
<dbReference type="GO" id="GO:0003677">
    <property type="term" value="F:DNA binding"/>
    <property type="evidence" value="ECO:0007669"/>
    <property type="project" value="InterPro"/>
</dbReference>
<dbReference type="SUPFAM" id="SSF57701">
    <property type="entry name" value="Zn2/Cys6 DNA-binding domain"/>
    <property type="match status" value="1"/>
</dbReference>
<dbReference type="GO" id="GO:0000981">
    <property type="term" value="F:DNA-binding transcription factor activity, RNA polymerase II-specific"/>
    <property type="evidence" value="ECO:0007669"/>
    <property type="project" value="InterPro"/>
</dbReference>
<comment type="caution">
    <text evidence="6">The sequence shown here is derived from an EMBL/GenBank/DDBJ whole genome shotgun (WGS) entry which is preliminary data.</text>
</comment>
<evidence type="ECO:0000259" key="5">
    <source>
        <dbReference type="PROSITE" id="PS50048"/>
    </source>
</evidence>
<evidence type="ECO:0000313" key="7">
    <source>
        <dbReference type="Proteomes" id="UP000799764"/>
    </source>
</evidence>
<evidence type="ECO:0000313" key="6">
    <source>
        <dbReference type="EMBL" id="KAF2438599.1"/>
    </source>
</evidence>
<dbReference type="InterPro" id="IPR001138">
    <property type="entry name" value="Zn2Cys6_DnaBD"/>
</dbReference>
<dbReference type="InterPro" id="IPR007219">
    <property type="entry name" value="XnlR_reg_dom"/>
</dbReference>
<dbReference type="PROSITE" id="PS50048">
    <property type="entry name" value="ZN2_CY6_FUNGAL_2"/>
    <property type="match status" value="1"/>
</dbReference>
<evidence type="ECO:0000256" key="4">
    <source>
        <dbReference type="SAM" id="MobiDB-lite"/>
    </source>
</evidence>
<dbReference type="GO" id="GO:0008270">
    <property type="term" value="F:zinc ion binding"/>
    <property type="evidence" value="ECO:0007669"/>
    <property type="project" value="InterPro"/>
</dbReference>
<feature type="region of interest" description="Disordered" evidence="4">
    <location>
        <begin position="48"/>
        <end position="91"/>
    </location>
</feature>
<evidence type="ECO:0000256" key="1">
    <source>
        <dbReference type="ARBA" id="ARBA00004123"/>
    </source>
</evidence>
<gene>
    <name evidence="6" type="ORF">P171DRAFT_437046</name>
</gene>
<organism evidence="6 7">
    <name type="scientific">Karstenula rhodostoma CBS 690.94</name>
    <dbReference type="NCBI Taxonomy" id="1392251"/>
    <lineage>
        <taxon>Eukaryota</taxon>
        <taxon>Fungi</taxon>
        <taxon>Dikarya</taxon>
        <taxon>Ascomycota</taxon>
        <taxon>Pezizomycotina</taxon>
        <taxon>Dothideomycetes</taxon>
        <taxon>Pleosporomycetidae</taxon>
        <taxon>Pleosporales</taxon>
        <taxon>Massarineae</taxon>
        <taxon>Didymosphaeriaceae</taxon>
        <taxon>Karstenula</taxon>
    </lineage>
</organism>
<dbReference type="InterPro" id="IPR050613">
    <property type="entry name" value="Sec_Metabolite_Reg"/>
</dbReference>
<dbReference type="Pfam" id="PF04082">
    <property type="entry name" value="Fungal_trans"/>
    <property type="match status" value="1"/>
</dbReference>
<dbReference type="OrthoDB" id="4898680at2759"/>
<reference evidence="6" key="1">
    <citation type="journal article" date="2020" name="Stud. Mycol.">
        <title>101 Dothideomycetes genomes: a test case for predicting lifestyles and emergence of pathogens.</title>
        <authorList>
            <person name="Haridas S."/>
            <person name="Albert R."/>
            <person name="Binder M."/>
            <person name="Bloem J."/>
            <person name="Labutti K."/>
            <person name="Salamov A."/>
            <person name="Andreopoulos B."/>
            <person name="Baker S."/>
            <person name="Barry K."/>
            <person name="Bills G."/>
            <person name="Bluhm B."/>
            <person name="Cannon C."/>
            <person name="Castanera R."/>
            <person name="Culley D."/>
            <person name="Daum C."/>
            <person name="Ezra D."/>
            <person name="Gonzalez J."/>
            <person name="Henrissat B."/>
            <person name="Kuo A."/>
            <person name="Liang C."/>
            <person name="Lipzen A."/>
            <person name="Lutzoni F."/>
            <person name="Magnuson J."/>
            <person name="Mondo S."/>
            <person name="Nolan M."/>
            <person name="Ohm R."/>
            <person name="Pangilinan J."/>
            <person name="Park H.-J."/>
            <person name="Ramirez L."/>
            <person name="Alfaro M."/>
            <person name="Sun H."/>
            <person name="Tritt A."/>
            <person name="Yoshinaga Y."/>
            <person name="Zwiers L.-H."/>
            <person name="Turgeon B."/>
            <person name="Goodwin S."/>
            <person name="Spatafora J."/>
            <person name="Crous P."/>
            <person name="Grigoriev I."/>
        </authorList>
    </citation>
    <scope>NUCLEOTIDE SEQUENCE</scope>
    <source>
        <strain evidence="6">CBS 690.94</strain>
    </source>
</reference>
<keyword evidence="7" id="KW-1185">Reference proteome</keyword>
<protein>
    <recommendedName>
        <fullName evidence="5">Zn(2)-C6 fungal-type domain-containing protein</fullName>
    </recommendedName>
</protein>
<dbReference type="PANTHER" id="PTHR31001:SF82">
    <property type="entry name" value="ZN(II)2CYS6 TRANSCRIPTION FACTOR (EUROFUNG)"/>
    <property type="match status" value="1"/>
</dbReference>
<keyword evidence="2" id="KW-0479">Metal-binding</keyword>
<dbReference type="GO" id="GO:0006351">
    <property type="term" value="P:DNA-templated transcription"/>
    <property type="evidence" value="ECO:0007669"/>
    <property type="project" value="InterPro"/>
</dbReference>
<name>A0A9P4P8P8_9PLEO</name>
<dbReference type="PANTHER" id="PTHR31001">
    <property type="entry name" value="UNCHARACTERIZED TRANSCRIPTIONAL REGULATORY PROTEIN"/>
    <property type="match status" value="1"/>
</dbReference>
<dbReference type="Pfam" id="PF00172">
    <property type="entry name" value="Zn_clus"/>
    <property type="match status" value="1"/>
</dbReference>
<dbReference type="EMBL" id="MU001512">
    <property type="protein sequence ID" value="KAF2438599.1"/>
    <property type="molecule type" value="Genomic_DNA"/>
</dbReference>
<dbReference type="GO" id="GO:0005634">
    <property type="term" value="C:nucleus"/>
    <property type="evidence" value="ECO:0007669"/>
    <property type="project" value="UniProtKB-SubCell"/>
</dbReference>
<evidence type="ECO:0000256" key="3">
    <source>
        <dbReference type="ARBA" id="ARBA00023242"/>
    </source>
</evidence>
<dbReference type="CDD" id="cd00067">
    <property type="entry name" value="GAL4"/>
    <property type="match status" value="1"/>
</dbReference>
<proteinExistence type="predicted"/>
<comment type="subcellular location">
    <subcellularLocation>
        <location evidence="1">Nucleus</location>
    </subcellularLocation>
</comment>
<keyword evidence="3" id="KW-0539">Nucleus</keyword>
<evidence type="ECO:0000256" key="2">
    <source>
        <dbReference type="ARBA" id="ARBA00022723"/>
    </source>
</evidence>
<dbReference type="SMART" id="SM00066">
    <property type="entry name" value="GAL4"/>
    <property type="match status" value="1"/>
</dbReference>
<feature type="domain" description="Zn(2)-C6 fungal-type" evidence="5">
    <location>
        <begin position="12"/>
        <end position="44"/>
    </location>
</feature>
<dbReference type="Gene3D" id="4.10.240.10">
    <property type="entry name" value="Zn(2)-C6 fungal-type DNA-binding domain"/>
    <property type="match status" value="1"/>
</dbReference>
<dbReference type="Proteomes" id="UP000799764">
    <property type="component" value="Unassembled WGS sequence"/>
</dbReference>
<sequence length="703" mass="79266">MNSNRRNGKPASCEPCRLNKTRCDHGTPICDRCVQRGIPDRCFYHPAPLTKRNTEDDPDSRAKDTPDVLRPTKRKRTAKSPPGPDAPSFYANDKFADAVPMTTNRTGYLGPTSYTAILPKDEANAIIPDREASVASDGSDFEMAHQHSLTKSMRMQMTTEVLKCLRHYPIIQEVINILLQFAQTCIVPLPLEIDLVNGLGPIVERFNLMHSVPDPRLVARVLDNSSRPLEIPDDMKASDFHQICSGDNVRLEVLGFILASAGRALSYGLCSYHFSDPANLNSKSRLIDELLRASTTCTILCTVISPVNHIFIWMLYENYAFTIMVNGFSGAPSWRRFGELASQLYALGLHREPTVPNVPTWLLETRRRAFSTCFLQDKTLSTFLGRPLRLSKRHTDMKQPLDLDDNDIMAGEETLNRAIAALDENGWNTERRYLRTSWVRLRSISATYREEILDVALSKLDENVERQLLDISRRIQESWDNFPQHLRYWPNCWNEIASPYVCLMLVVAHQTHWYNEFIIRKLLDQGQTPITSNLELLRVSTSLLSTTLTLGTIRDRLYDIHKEFLTEVILCGIPSASVLATALQEQHRTNAPFPPSISRSGIIRMLSVLISHLEAAEHTDSSSARPGEANYNLCKKACKAFTKTVDFVLEPRAEEITPSTADFELDLNLDMFTGPGLDAFEGMEFAAGDDGSIDWGAMAQWTL</sequence>